<protein>
    <submittedName>
        <fullName evidence="2 3">Uncharacterized protein</fullName>
    </submittedName>
</protein>
<dbReference type="EnsemblFungi" id="PTTG_09060-t43_1">
    <property type="protein sequence ID" value="PTTG_09060-t43_1-p1"/>
    <property type="gene ID" value="PTTG_09060"/>
</dbReference>
<accession>A0A180G263</accession>
<reference evidence="3 4" key="3">
    <citation type="journal article" date="2017" name="G3 (Bethesda)">
        <title>Comparative analysis highlights variable genome content of wheat rusts and divergence of the mating loci.</title>
        <authorList>
            <person name="Cuomo C.A."/>
            <person name="Bakkeren G."/>
            <person name="Khalil H.B."/>
            <person name="Panwar V."/>
            <person name="Joly D."/>
            <person name="Linning R."/>
            <person name="Sakthikumar S."/>
            <person name="Song X."/>
            <person name="Adiconis X."/>
            <person name="Fan L."/>
            <person name="Goldberg J.M."/>
            <person name="Levin J.Z."/>
            <person name="Young S."/>
            <person name="Zeng Q."/>
            <person name="Anikster Y."/>
            <person name="Bruce M."/>
            <person name="Wang M."/>
            <person name="Yin C."/>
            <person name="McCallum B."/>
            <person name="Szabo L.J."/>
            <person name="Hulbert S."/>
            <person name="Chen X."/>
            <person name="Fellers J.P."/>
        </authorList>
    </citation>
    <scope>NUCLEOTIDE SEQUENCE</scope>
    <source>
        <strain evidence="3">isolate 1-1 / race 1 (BBBD)</strain>
        <strain evidence="4">Isolate 1-1 / race 1 (BBBD)</strain>
    </source>
</reference>
<keyword evidence="4" id="KW-1185">Reference proteome</keyword>
<evidence type="ECO:0000313" key="3">
    <source>
        <dbReference type="EnsemblFungi" id="PTTG_09060-t43_1-p1"/>
    </source>
</evidence>
<feature type="region of interest" description="Disordered" evidence="1">
    <location>
        <begin position="267"/>
        <end position="288"/>
    </location>
</feature>
<dbReference type="OrthoDB" id="10567412at2759"/>
<name>A0A180G263_PUCT1</name>
<reference evidence="2" key="2">
    <citation type="submission" date="2016-05" db="EMBL/GenBank/DDBJ databases">
        <title>Comparative analysis highlights variable genome content of wheat rusts and divergence of the mating loci.</title>
        <authorList>
            <person name="Cuomo C.A."/>
            <person name="Bakkeren G."/>
            <person name="Szabo L."/>
            <person name="Khalil H."/>
            <person name="Joly D."/>
            <person name="Goldberg J."/>
            <person name="Young S."/>
            <person name="Zeng Q."/>
            <person name="Fellers J."/>
        </authorList>
    </citation>
    <scope>NUCLEOTIDE SEQUENCE [LARGE SCALE GENOMIC DNA]</scope>
    <source>
        <strain evidence="2">1-1 BBBD Race 1</strain>
    </source>
</reference>
<evidence type="ECO:0000256" key="1">
    <source>
        <dbReference type="SAM" id="MobiDB-lite"/>
    </source>
</evidence>
<sequence length="288" mass="31891">MGDTEPFSQFESRAHTLQRMINFDSATPEITDLQLAEWITLGLPDDLRGDVYRFELLEQDPFQFPRFSKQVRVYYEARPCRATTTRTGRATTVTANDTGPPPEKKEPRMSEELRWKIHSYLDSLGLCHWCKQHCGSVNRTCSNSIDRSHVNFPPSFRAPPKPADYAPPQAWRSPHGPTSKSMPGRATSRPAGVASAAESNDDLYPHLDKTSAAAIDDINGHIHYGAEETMDLINKDVEAAAVTTFQQENPYFDPALESRIAALLGPDPTELAGSDAADIPQEPAAASH</sequence>
<gene>
    <name evidence="2" type="ORF">PTTG_09060</name>
</gene>
<evidence type="ECO:0000313" key="2">
    <source>
        <dbReference type="EMBL" id="OAV86796.1"/>
    </source>
</evidence>
<organism evidence="2">
    <name type="scientific">Puccinia triticina (isolate 1-1 / race 1 (BBBD))</name>
    <name type="common">Brown leaf rust fungus</name>
    <dbReference type="NCBI Taxonomy" id="630390"/>
    <lineage>
        <taxon>Eukaryota</taxon>
        <taxon>Fungi</taxon>
        <taxon>Dikarya</taxon>
        <taxon>Basidiomycota</taxon>
        <taxon>Pucciniomycotina</taxon>
        <taxon>Pucciniomycetes</taxon>
        <taxon>Pucciniales</taxon>
        <taxon>Pucciniaceae</taxon>
        <taxon>Puccinia</taxon>
    </lineage>
</organism>
<reference evidence="2" key="1">
    <citation type="submission" date="2009-11" db="EMBL/GenBank/DDBJ databases">
        <authorList>
            <consortium name="The Broad Institute Genome Sequencing Platform"/>
            <person name="Ward D."/>
            <person name="Feldgarden M."/>
            <person name="Earl A."/>
            <person name="Young S.K."/>
            <person name="Zeng Q."/>
            <person name="Koehrsen M."/>
            <person name="Alvarado L."/>
            <person name="Berlin A."/>
            <person name="Bochicchio J."/>
            <person name="Borenstein D."/>
            <person name="Chapman S.B."/>
            <person name="Chen Z."/>
            <person name="Engels R."/>
            <person name="Freedman E."/>
            <person name="Gellesch M."/>
            <person name="Goldberg J."/>
            <person name="Griggs A."/>
            <person name="Gujja S."/>
            <person name="Heilman E."/>
            <person name="Heiman D."/>
            <person name="Hepburn T."/>
            <person name="Howarth C."/>
            <person name="Jen D."/>
            <person name="Larson L."/>
            <person name="Lewis B."/>
            <person name="Mehta T."/>
            <person name="Park D."/>
            <person name="Pearson M."/>
            <person name="Roberts A."/>
            <person name="Saif S."/>
            <person name="Shea T."/>
            <person name="Shenoy N."/>
            <person name="Sisk P."/>
            <person name="Stolte C."/>
            <person name="Sykes S."/>
            <person name="Thomson T."/>
            <person name="Walk T."/>
            <person name="White J."/>
            <person name="Yandava C."/>
            <person name="Izard J."/>
            <person name="Baranova O.V."/>
            <person name="Blanton J.M."/>
            <person name="Tanner A.C."/>
            <person name="Dewhirst F.E."/>
            <person name="Haas B."/>
            <person name="Nusbaum C."/>
            <person name="Birren B."/>
        </authorList>
    </citation>
    <scope>NUCLEOTIDE SEQUENCE [LARGE SCALE GENOMIC DNA]</scope>
    <source>
        <strain evidence="2">1-1 BBBD Race 1</strain>
    </source>
</reference>
<dbReference type="VEuPathDB" id="FungiDB:PTTG_09060"/>
<evidence type="ECO:0000313" key="4">
    <source>
        <dbReference type="Proteomes" id="UP000005240"/>
    </source>
</evidence>
<reference evidence="3" key="4">
    <citation type="submission" date="2025-05" db="UniProtKB">
        <authorList>
            <consortium name="EnsemblFungi"/>
        </authorList>
    </citation>
    <scope>IDENTIFICATION</scope>
    <source>
        <strain evidence="3">isolate 1-1 / race 1 (BBBD)</strain>
    </source>
</reference>
<proteinExistence type="predicted"/>
<feature type="region of interest" description="Disordered" evidence="1">
    <location>
        <begin position="153"/>
        <end position="198"/>
    </location>
</feature>
<dbReference type="EMBL" id="ADAS02000803">
    <property type="protein sequence ID" value="OAV86796.1"/>
    <property type="molecule type" value="Genomic_DNA"/>
</dbReference>
<dbReference type="AlphaFoldDB" id="A0A180G263"/>
<dbReference type="Proteomes" id="UP000005240">
    <property type="component" value="Unassembled WGS sequence"/>
</dbReference>